<dbReference type="OrthoDB" id="10440451at2759"/>
<dbReference type="KEGG" id="csl:COCSUDRAFT_65688"/>
<gene>
    <name evidence="2" type="ORF">COCSUDRAFT_65688</name>
</gene>
<organism evidence="2 3">
    <name type="scientific">Coccomyxa subellipsoidea (strain C-169)</name>
    <name type="common">Green microalga</name>
    <dbReference type="NCBI Taxonomy" id="574566"/>
    <lineage>
        <taxon>Eukaryota</taxon>
        <taxon>Viridiplantae</taxon>
        <taxon>Chlorophyta</taxon>
        <taxon>core chlorophytes</taxon>
        <taxon>Trebouxiophyceae</taxon>
        <taxon>Trebouxiophyceae incertae sedis</taxon>
        <taxon>Coccomyxaceae</taxon>
        <taxon>Coccomyxa</taxon>
        <taxon>Coccomyxa subellipsoidea</taxon>
    </lineage>
</organism>
<dbReference type="AlphaFoldDB" id="I0Z030"/>
<feature type="compositionally biased region" description="Gly residues" evidence="1">
    <location>
        <begin position="124"/>
        <end position="135"/>
    </location>
</feature>
<evidence type="ECO:0000256" key="1">
    <source>
        <dbReference type="SAM" id="MobiDB-lite"/>
    </source>
</evidence>
<evidence type="ECO:0000313" key="3">
    <source>
        <dbReference type="Proteomes" id="UP000007264"/>
    </source>
</evidence>
<feature type="compositionally biased region" description="Low complexity" evidence="1">
    <location>
        <begin position="30"/>
        <end position="68"/>
    </location>
</feature>
<accession>I0Z030</accession>
<dbReference type="Proteomes" id="UP000007264">
    <property type="component" value="Unassembled WGS sequence"/>
</dbReference>
<sequence>MRPMRPQMRPPQAPYFDRRQGPPQGPPPQRRMGPPQQGGMRRPGPGPYGQQMGRGGQQRQDGQEQWPPAASGRFEDADEDPLAPSLGPRNRGRRQSLMKKPMRDGAPEEEGGQERALAMRSRGPGRGGAMQGQEGGDVARRPARRQAAQDWGGLAEVDEEYNRAEGRQGESMWKTGVNPQEEREARDAMARFVEEEQRLGFMRPGPWQMAEADPPAFIPVPAEIMKDRERTAKLELLDPGLDIAIGAPPPSRVAAPRLSSAEALERLKPDLMHTLGMAPGDEEAWAEAVEGIAEEIDSLGIQSTPDTWGELEELESLAAELLPEGHAMHGHLQRSLRMLQANPSWPHEAKCSYLRRLVKDLTGPLPKRLQARAAVLDF</sequence>
<dbReference type="GeneID" id="17041997"/>
<reference evidence="2 3" key="1">
    <citation type="journal article" date="2012" name="Genome Biol.">
        <title>The genome of the polar eukaryotic microalga coccomyxa subellipsoidea reveals traits of cold adaptation.</title>
        <authorList>
            <person name="Blanc G."/>
            <person name="Agarkova I."/>
            <person name="Grimwood J."/>
            <person name="Kuo A."/>
            <person name="Brueggeman A."/>
            <person name="Dunigan D."/>
            <person name="Gurnon J."/>
            <person name="Ladunga I."/>
            <person name="Lindquist E."/>
            <person name="Lucas S."/>
            <person name="Pangilinan J."/>
            <person name="Proschold T."/>
            <person name="Salamov A."/>
            <person name="Schmutz J."/>
            <person name="Weeks D."/>
            <person name="Yamada T."/>
            <person name="Claverie J.M."/>
            <person name="Grigoriev I."/>
            <person name="Van Etten J."/>
            <person name="Lomsadze A."/>
            <person name="Borodovsky M."/>
        </authorList>
    </citation>
    <scope>NUCLEOTIDE SEQUENCE [LARGE SCALE GENOMIC DNA]</scope>
    <source>
        <strain evidence="2 3">C-169</strain>
    </source>
</reference>
<protein>
    <submittedName>
        <fullName evidence="2">Uncharacterized protein</fullName>
    </submittedName>
</protein>
<comment type="caution">
    <text evidence="2">The sequence shown here is derived from an EMBL/GenBank/DDBJ whole genome shotgun (WGS) entry which is preliminary data.</text>
</comment>
<dbReference type="EMBL" id="AGSI01000006">
    <property type="protein sequence ID" value="EIE23999.1"/>
    <property type="molecule type" value="Genomic_DNA"/>
</dbReference>
<evidence type="ECO:0000313" key="2">
    <source>
        <dbReference type="EMBL" id="EIE23999.1"/>
    </source>
</evidence>
<dbReference type="RefSeq" id="XP_005648543.1">
    <property type="nucleotide sequence ID" value="XM_005648486.1"/>
</dbReference>
<proteinExistence type="predicted"/>
<feature type="region of interest" description="Disordered" evidence="1">
    <location>
        <begin position="1"/>
        <end position="169"/>
    </location>
</feature>
<name>I0Z030_COCSC</name>
<keyword evidence="3" id="KW-1185">Reference proteome</keyword>